<name>A0A1Q5PC02_9BACT</name>
<evidence type="ECO:0000256" key="5">
    <source>
        <dbReference type="ARBA" id="ARBA00023284"/>
    </source>
</evidence>
<dbReference type="FunFam" id="3.40.30.10:FF:000001">
    <property type="entry name" value="Thioredoxin"/>
    <property type="match status" value="1"/>
</dbReference>
<evidence type="ECO:0000313" key="9">
    <source>
        <dbReference type="EMBL" id="OKL39779.1"/>
    </source>
</evidence>
<sequence>MKENTLLIEIDDTSFEHEVLHAPTPVLVCFSAGWCSQCEAMVPVLEELAEKYEGRIKFLKLDVDANAQSSVKYRVRSLPTLLIFQNGEVVEEITEVLPKHALAEILEARSHSEG</sequence>
<dbReference type="SUPFAM" id="SSF52833">
    <property type="entry name" value="Thioredoxin-like"/>
    <property type="match status" value="1"/>
</dbReference>
<dbReference type="Pfam" id="PF00085">
    <property type="entry name" value="Thioredoxin"/>
    <property type="match status" value="1"/>
</dbReference>
<dbReference type="AlphaFoldDB" id="A0A1Q5PC02"/>
<dbReference type="RefSeq" id="WP_073852828.1">
    <property type="nucleotide sequence ID" value="NZ_LVWA01000007.1"/>
</dbReference>
<keyword evidence="10" id="KW-1185">Reference proteome</keyword>
<dbReference type="InterPro" id="IPR005746">
    <property type="entry name" value="Thioredoxin"/>
</dbReference>
<dbReference type="PIRSF" id="PIRSF000077">
    <property type="entry name" value="Thioredoxin"/>
    <property type="match status" value="1"/>
</dbReference>
<dbReference type="EMBL" id="LVWA01000007">
    <property type="protein sequence ID" value="OKL39779.1"/>
    <property type="molecule type" value="Genomic_DNA"/>
</dbReference>
<reference evidence="9 10" key="1">
    <citation type="submission" date="2016-03" db="EMBL/GenBank/DDBJ databases">
        <title>Genome sequence of Pontibacter sp. nov., of the family cytophagaceae, isolated from marine sediment of the Yellow Sea, China.</title>
        <authorList>
            <person name="Zhang G."/>
            <person name="Zhang R."/>
        </authorList>
    </citation>
    <scope>NUCLEOTIDE SEQUENCE [LARGE SCALE GENOMIC DNA]</scope>
    <source>
        <strain evidence="9 10">S10-8</strain>
    </source>
</reference>
<dbReference type="InterPro" id="IPR013766">
    <property type="entry name" value="Thioredoxin_domain"/>
</dbReference>
<dbReference type="Proteomes" id="UP000186551">
    <property type="component" value="Unassembled WGS sequence"/>
</dbReference>
<protein>
    <recommendedName>
        <fullName evidence="6">Thioredoxin</fullName>
    </recommendedName>
</protein>
<dbReference type="PANTHER" id="PTHR45663">
    <property type="entry name" value="GEO12009P1"/>
    <property type="match status" value="1"/>
</dbReference>
<feature type="domain" description="Thioredoxin" evidence="8">
    <location>
        <begin position="1"/>
        <end position="111"/>
    </location>
</feature>
<evidence type="ECO:0000256" key="4">
    <source>
        <dbReference type="ARBA" id="ARBA00023157"/>
    </source>
</evidence>
<dbReference type="PANTHER" id="PTHR45663:SF11">
    <property type="entry name" value="GEO12009P1"/>
    <property type="match status" value="1"/>
</dbReference>
<evidence type="ECO:0000313" key="10">
    <source>
        <dbReference type="Proteomes" id="UP000186551"/>
    </source>
</evidence>
<evidence type="ECO:0000256" key="7">
    <source>
        <dbReference type="PIRSR" id="PIRSR000077-4"/>
    </source>
</evidence>
<keyword evidence="2" id="KW-0813">Transport</keyword>
<comment type="caution">
    <text evidence="9">The sequence shown here is derived from an EMBL/GenBank/DDBJ whole genome shotgun (WGS) entry which is preliminary data.</text>
</comment>
<evidence type="ECO:0000256" key="6">
    <source>
        <dbReference type="PIRNR" id="PIRNR000077"/>
    </source>
</evidence>
<evidence type="ECO:0000256" key="1">
    <source>
        <dbReference type="ARBA" id="ARBA00008987"/>
    </source>
</evidence>
<keyword evidence="5 7" id="KW-0676">Redox-active center</keyword>
<proteinExistence type="inferred from homology"/>
<dbReference type="GO" id="GO:0015035">
    <property type="term" value="F:protein-disulfide reductase activity"/>
    <property type="evidence" value="ECO:0007669"/>
    <property type="project" value="InterPro"/>
</dbReference>
<dbReference type="GO" id="GO:0005737">
    <property type="term" value="C:cytoplasm"/>
    <property type="evidence" value="ECO:0007669"/>
    <property type="project" value="TreeGrafter"/>
</dbReference>
<keyword evidence="3" id="KW-0249">Electron transport</keyword>
<dbReference type="Gene3D" id="3.40.30.10">
    <property type="entry name" value="Glutaredoxin"/>
    <property type="match status" value="1"/>
</dbReference>
<evidence type="ECO:0000256" key="2">
    <source>
        <dbReference type="ARBA" id="ARBA00022448"/>
    </source>
</evidence>
<evidence type="ECO:0000259" key="8">
    <source>
        <dbReference type="PROSITE" id="PS51352"/>
    </source>
</evidence>
<dbReference type="PRINTS" id="PR00421">
    <property type="entry name" value="THIOREDOXIN"/>
</dbReference>
<dbReference type="InterPro" id="IPR036249">
    <property type="entry name" value="Thioredoxin-like_sf"/>
</dbReference>
<organism evidence="9 10">
    <name type="scientific">Pontibacter flavimaris</name>
    <dbReference type="NCBI Taxonomy" id="1797110"/>
    <lineage>
        <taxon>Bacteria</taxon>
        <taxon>Pseudomonadati</taxon>
        <taxon>Bacteroidota</taxon>
        <taxon>Cytophagia</taxon>
        <taxon>Cytophagales</taxon>
        <taxon>Hymenobacteraceae</taxon>
        <taxon>Pontibacter</taxon>
    </lineage>
</organism>
<dbReference type="STRING" id="1797110.A3841_00720"/>
<accession>A0A1Q5PC02</accession>
<dbReference type="CDD" id="cd02947">
    <property type="entry name" value="TRX_family"/>
    <property type="match status" value="1"/>
</dbReference>
<comment type="similarity">
    <text evidence="1 6">Belongs to the thioredoxin family.</text>
</comment>
<feature type="disulfide bond" description="Redox-active" evidence="7">
    <location>
        <begin position="35"/>
        <end position="38"/>
    </location>
</feature>
<dbReference type="PROSITE" id="PS51352">
    <property type="entry name" value="THIOREDOXIN_2"/>
    <property type="match status" value="1"/>
</dbReference>
<gene>
    <name evidence="9" type="ORF">A3841_00720</name>
</gene>
<evidence type="ECO:0000256" key="3">
    <source>
        <dbReference type="ARBA" id="ARBA00022982"/>
    </source>
</evidence>
<keyword evidence="4 7" id="KW-1015">Disulfide bond</keyword>
<dbReference type="OrthoDB" id="9790390at2"/>